<protein>
    <recommendedName>
        <fullName evidence="2">Bacteroidetes-specific membrane protein</fullName>
    </recommendedName>
</protein>
<proteinExistence type="predicted"/>
<dbReference type="AlphaFoldDB" id="L7VT60"/>
<accession>L7VT60</accession>
<reference evidence="1" key="1">
    <citation type="submission" date="2012-09" db="EMBL/GenBank/DDBJ databases">
        <title>Metagenomic Characterization of a Microbial Community in Wastewater Detects High Levels of Antibiotic Resistance.</title>
        <authorList>
            <person name="Abrams M."/>
            <person name="Caldwell A."/>
            <person name="Vandaei E."/>
            <person name="Lee W."/>
            <person name="Perrott J."/>
            <person name="Khan S.Y."/>
            <person name="Ta J."/>
            <person name="Romero D."/>
            <person name="Nguyen V."/>
            <person name="Pourmand N."/>
            <person name="Ouverney C.C."/>
        </authorList>
    </citation>
    <scope>NUCLEOTIDE SEQUENCE</scope>
</reference>
<dbReference type="NCBIfam" id="TIGR03519">
    <property type="entry name" value="T9SS_PorP_fam"/>
    <property type="match status" value="1"/>
</dbReference>
<dbReference type="Pfam" id="PF11751">
    <property type="entry name" value="PorP_SprF"/>
    <property type="match status" value="1"/>
</dbReference>
<evidence type="ECO:0000313" key="1">
    <source>
        <dbReference type="EMBL" id="AGC72312.1"/>
    </source>
</evidence>
<name>L7VT60_9BACT</name>
<dbReference type="EMBL" id="JX649898">
    <property type="protein sequence ID" value="AGC72312.1"/>
    <property type="molecule type" value="Genomic_DNA"/>
</dbReference>
<evidence type="ECO:0008006" key="2">
    <source>
        <dbReference type="Google" id="ProtNLM"/>
    </source>
</evidence>
<sequence>MKKPLDSRRFNDYFGKMFAVAFGIMMRRLSLTLLFGLTFLMVQAQDPQFSQFYANPLYLNPAFAGGALAPRVMMNYRNQWPGLAANYVTTSFGVDHYFANVNSGVGLLFVNDTQGTGSLRTSEVSAQYAYQLKFNENTALRMGLQGTYASRRANLSDLTFGDQYTNRGFTGNATADPLAANGTPSTGYMSFSTGLLLYSDKYWIGVAAHHINRPEQGFFQVGDGTRLPIKGSLHAGLRIPFAGYTGLGDEWDREKTISPAINYKFQGKYDQLDLGVYITYSPIVLGLWYRGLPVKKYVDNISNRESLIALVGYRQDKFSFGYSYDITISSLGLPSGGSHEISLAYTFDFEPSPRTRRVKKDKQLSCPKF</sequence>
<dbReference type="InterPro" id="IPR019861">
    <property type="entry name" value="PorP/SprF_Bacteroidetes"/>
</dbReference>
<organism evidence="1">
    <name type="scientific">uncultured bacterium A1Q1_fos_1093</name>
    <dbReference type="NCBI Taxonomy" id="1256542"/>
    <lineage>
        <taxon>Bacteria</taxon>
        <taxon>environmental samples</taxon>
    </lineage>
</organism>